<dbReference type="AlphaFoldDB" id="A0A9D4YYV4"/>
<sequence length="216" mass="24575">MAPKRKRAATVASPKKGSKDLTKLDTLFNAYKDKGSEEDVIGPDGVEKLCRDLKVDPSQREVLLLAWKMGAKRMGYFSRQEFRDGLSELGAITIAQLRKVLPRLPLEVQDSAALDEFHRFAFSFCLTEPGQKIIDSEMAAQMLPLVLPEGRFVPQFCTFLTEQKDYKKVNADQWANFLRFSREVKADLSNCEDNPAWPLLLDNFVDYLRQHDEAAT</sequence>
<dbReference type="InterPro" id="IPR005176">
    <property type="entry name" value="PONY_dom"/>
</dbReference>
<dbReference type="GO" id="GO:0097602">
    <property type="term" value="F:cullin family protein binding"/>
    <property type="evidence" value="ECO:0007669"/>
    <property type="project" value="TreeGrafter"/>
</dbReference>
<evidence type="ECO:0000313" key="5">
    <source>
        <dbReference type="Proteomes" id="UP001055712"/>
    </source>
</evidence>
<dbReference type="PROSITE" id="PS51229">
    <property type="entry name" value="DCUN1"/>
    <property type="match status" value="1"/>
</dbReference>
<dbReference type="Proteomes" id="UP001055712">
    <property type="component" value="Unassembled WGS sequence"/>
</dbReference>
<dbReference type="GO" id="GO:0000151">
    <property type="term" value="C:ubiquitin ligase complex"/>
    <property type="evidence" value="ECO:0007669"/>
    <property type="project" value="TreeGrafter"/>
</dbReference>
<feature type="domain" description="DCUN1" evidence="3">
    <location>
        <begin position="19"/>
        <end position="209"/>
    </location>
</feature>
<evidence type="ECO:0000256" key="1">
    <source>
        <dbReference type="ARBA" id="ARBA00022786"/>
    </source>
</evidence>
<comment type="caution">
    <text evidence="4">The sequence shown here is derived from an EMBL/GenBank/DDBJ whole genome shotgun (WGS) entry which is preliminary data.</text>
</comment>
<dbReference type="Gene3D" id="1.10.238.200">
    <property type="entry name" value="Cullin, PONY binding domain"/>
    <property type="match status" value="1"/>
</dbReference>
<proteinExistence type="predicted"/>
<comment type="function">
    <text evidence="2">Neddylation of cullins play an essential role in the regulation of SCF-type complexes activity.</text>
</comment>
<evidence type="ECO:0000259" key="3">
    <source>
        <dbReference type="PROSITE" id="PS51229"/>
    </source>
</evidence>
<name>A0A9D4YYV4_CHLVU</name>
<dbReference type="GO" id="GO:0032182">
    <property type="term" value="F:ubiquitin-like protein binding"/>
    <property type="evidence" value="ECO:0007669"/>
    <property type="project" value="TreeGrafter"/>
</dbReference>
<dbReference type="Pfam" id="PF03556">
    <property type="entry name" value="Cullin_binding"/>
    <property type="match status" value="1"/>
</dbReference>
<dbReference type="GO" id="GO:0031624">
    <property type="term" value="F:ubiquitin conjugating enzyme binding"/>
    <property type="evidence" value="ECO:0007669"/>
    <property type="project" value="TreeGrafter"/>
</dbReference>
<reference evidence="4" key="2">
    <citation type="submission" date="2020-11" db="EMBL/GenBank/DDBJ databases">
        <authorList>
            <person name="Cecchin M."/>
            <person name="Marcolungo L."/>
            <person name="Rossato M."/>
            <person name="Girolomoni L."/>
            <person name="Cosentino E."/>
            <person name="Cuine S."/>
            <person name="Li-Beisson Y."/>
            <person name="Delledonne M."/>
            <person name="Ballottari M."/>
        </authorList>
    </citation>
    <scope>NUCLEOTIDE SEQUENCE</scope>
    <source>
        <strain evidence="4">211/11P</strain>
        <tissue evidence="4">Whole cell</tissue>
    </source>
</reference>
<dbReference type="FunFam" id="1.10.238.10:FF:000030">
    <property type="entry name" value="DCN1-like protein"/>
    <property type="match status" value="1"/>
</dbReference>
<dbReference type="Gene3D" id="1.10.238.10">
    <property type="entry name" value="EF-hand"/>
    <property type="match status" value="1"/>
</dbReference>
<dbReference type="PANTHER" id="PTHR12281:SF12">
    <property type="entry name" value="DEFECTIVE IN CULLIN NEDDYLATION PROTEIN"/>
    <property type="match status" value="1"/>
</dbReference>
<evidence type="ECO:0000256" key="2">
    <source>
        <dbReference type="RuleBase" id="RU410713"/>
    </source>
</evidence>
<protein>
    <recommendedName>
        <fullName evidence="2">Defective in cullin neddylation protein</fullName>
    </recommendedName>
</protein>
<reference evidence="4" key="1">
    <citation type="journal article" date="2019" name="Plant J.">
        <title>Chlorella vulgaris genome assembly and annotation reveals the molecular basis for metabolic acclimation to high light conditions.</title>
        <authorList>
            <person name="Cecchin M."/>
            <person name="Marcolungo L."/>
            <person name="Rossato M."/>
            <person name="Girolomoni L."/>
            <person name="Cosentino E."/>
            <person name="Cuine S."/>
            <person name="Li-Beisson Y."/>
            <person name="Delledonne M."/>
            <person name="Ballottari M."/>
        </authorList>
    </citation>
    <scope>NUCLEOTIDE SEQUENCE</scope>
    <source>
        <strain evidence="4">211/11P</strain>
    </source>
</reference>
<dbReference type="InterPro" id="IPR042460">
    <property type="entry name" value="DCN1-like_PONY"/>
</dbReference>
<dbReference type="OrthoDB" id="286637at2759"/>
<dbReference type="PANTHER" id="PTHR12281">
    <property type="entry name" value="RP42 RELATED"/>
    <property type="match status" value="1"/>
</dbReference>
<accession>A0A9D4YYV4</accession>
<dbReference type="InterPro" id="IPR014764">
    <property type="entry name" value="DCN-prot"/>
</dbReference>
<gene>
    <name evidence="4" type="ORF">D9Q98_003344</name>
</gene>
<keyword evidence="1" id="KW-0833">Ubl conjugation pathway</keyword>
<dbReference type="EMBL" id="SIDB01000004">
    <property type="protein sequence ID" value="KAI3433534.1"/>
    <property type="molecule type" value="Genomic_DNA"/>
</dbReference>
<evidence type="ECO:0000313" key="4">
    <source>
        <dbReference type="EMBL" id="KAI3433534.1"/>
    </source>
</evidence>
<keyword evidence="5" id="KW-1185">Reference proteome</keyword>
<organism evidence="4 5">
    <name type="scientific">Chlorella vulgaris</name>
    <name type="common">Green alga</name>
    <dbReference type="NCBI Taxonomy" id="3077"/>
    <lineage>
        <taxon>Eukaryota</taxon>
        <taxon>Viridiplantae</taxon>
        <taxon>Chlorophyta</taxon>
        <taxon>core chlorophytes</taxon>
        <taxon>Trebouxiophyceae</taxon>
        <taxon>Chlorellales</taxon>
        <taxon>Chlorellaceae</taxon>
        <taxon>Chlorella clade</taxon>
        <taxon>Chlorella</taxon>
    </lineage>
</organism>
<dbReference type="GO" id="GO:0045116">
    <property type="term" value="P:protein neddylation"/>
    <property type="evidence" value="ECO:0007669"/>
    <property type="project" value="TreeGrafter"/>
</dbReference>